<dbReference type="PROSITE" id="PS51257">
    <property type="entry name" value="PROKAR_LIPOPROTEIN"/>
    <property type="match status" value="1"/>
</dbReference>
<dbReference type="AlphaFoldDB" id="A0A401U588"/>
<evidence type="ECO:0000313" key="2">
    <source>
        <dbReference type="Proteomes" id="UP000288227"/>
    </source>
</evidence>
<accession>A0A401U588</accession>
<organism evidence="1 2">
    <name type="scientific">Chryseotalea sanaruensis</name>
    <dbReference type="NCBI Taxonomy" id="2482724"/>
    <lineage>
        <taxon>Bacteria</taxon>
        <taxon>Pseudomonadati</taxon>
        <taxon>Bacteroidota</taxon>
        <taxon>Cytophagia</taxon>
        <taxon>Cytophagales</taxon>
        <taxon>Chryseotaleaceae</taxon>
        <taxon>Chryseotalea</taxon>
    </lineage>
</organism>
<dbReference type="RefSeq" id="WP_127120748.1">
    <property type="nucleotide sequence ID" value="NZ_BHXQ01000001.1"/>
</dbReference>
<evidence type="ECO:0000313" key="1">
    <source>
        <dbReference type="EMBL" id="GCC50093.1"/>
    </source>
</evidence>
<name>A0A401U588_9BACT</name>
<dbReference type="Proteomes" id="UP000288227">
    <property type="component" value="Unassembled WGS sequence"/>
</dbReference>
<dbReference type="EMBL" id="BHXQ01000001">
    <property type="protein sequence ID" value="GCC50093.1"/>
    <property type="molecule type" value="Genomic_DNA"/>
</dbReference>
<proteinExistence type="predicted"/>
<reference evidence="1 2" key="1">
    <citation type="submission" date="2018-11" db="EMBL/GenBank/DDBJ databases">
        <title>Chryseotalea sanarue gen. nov., sp., nov., a member of the family Cytophagaceae, isolated from a brackish lake in Hamamatsu Japan.</title>
        <authorList>
            <person name="Maejima Y."/>
            <person name="Iino T."/>
            <person name="Muraguchi Y."/>
            <person name="Fukuda K."/>
            <person name="Ohkuma M."/>
            <person name="Moriuchi R."/>
            <person name="Dohra H."/>
            <person name="Kimbara K."/>
            <person name="Shintani M."/>
        </authorList>
    </citation>
    <scope>NUCLEOTIDE SEQUENCE [LARGE SCALE GENOMIC DNA]</scope>
    <source>
        <strain evidence="1 2">Ys</strain>
    </source>
</reference>
<protein>
    <submittedName>
        <fullName evidence="1">Uncharacterized protein</fullName>
    </submittedName>
</protein>
<sequence length="290" mass="32616">MIRLLKHTALFITLFLSYSCAVKDKKNEDNTTITSDTTIGTSINYSEIVADKDTVVMEVDLFGADSIFYQLITEKSKQKGAFAKMLIVTDGIVSVGTDQDSLLVVLLQTGTGSYGGIKNDALPFETIYSTLALLKFENNTYKLVDHMELSESGGQGLYYNEVFCSTIRIANDRDAVVMHEIDSEEGAGDSGHKYHTAKLFISSNHELTEILSYPVSHYQFSSDEVESFYEINIETIITLQKSEGLLKSILFSSPEMYPEVYYKDLDFKGGNQLFKWDGKKYILHEDYGNF</sequence>
<gene>
    <name evidence="1" type="ORF">SanaruYs_03080</name>
</gene>
<keyword evidence="2" id="KW-1185">Reference proteome</keyword>
<comment type="caution">
    <text evidence="1">The sequence shown here is derived from an EMBL/GenBank/DDBJ whole genome shotgun (WGS) entry which is preliminary data.</text>
</comment>